<reference evidence="2 3" key="1">
    <citation type="submission" date="2009-12" db="EMBL/GenBank/DDBJ databases">
        <title>The draft genome of Batrachochytrium dendrobatidis.</title>
        <authorList>
            <consortium name="US DOE Joint Genome Institute (JGI-PGF)"/>
            <person name="Kuo A."/>
            <person name="Salamov A."/>
            <person name="Schmutz J."/>
            <person name="Lucas S."/>
            <person name="Pitluck S."/>
            <person name="Rosenblum E."/>
            <person name="Stajich J."/>
            <person name="Eisen M."/>
            <person name="Grigoriev I.V."/>
        </authorList>
    </citation>
    <scope>NUCLEOTIDE SEQUENCE [LARGE SCALE GENOMIC DNA]</scope>
    <source>
        <strain evidence="3">JAM81 / FGSC 10211</strain>
    </source>
</reference>
<dbReference type="HOGENOM" id="CLU_660527_0_0_1"/>
<evidence type="ECO:0000256" key="1">
    <source>
        <dbReference type="SAM" id="MobiDB-lite"/>
    </source>
</evidence>
<gene>
    <name evidence="2" type="ORF">BATDEDRAFT_90985</name>
</gene>
<dbReference type="OrthoDB" id="10654093at2759"/>
<dbReference type="Proteomes" id="UP000007241">
    <property type="component" value="Unassembled WGS sequence"/>
</dbReference>
<protein>
    <submittedName>
        <fullName evidence="2">Uncharacterized protein</fullName>
    </submittedName>
</protein>
<dbReference type="AlphaFoldDB" id="F4P8X2"/>
<feature type="region of interest" description="Disordered" evidence="1">
    <location>
        <begin position="1"/>
        <end position="37"/>
    </location>
</feature>
<dbReference type="InParanoid" id="F4P8X2"/>
<dbReference type="EMBL" id="GL882889">
    <property type="protein sequence ID" value="EGF78078.1"/>
    <property type="molecule type" value="Genomic_DNA"/>
</dbReference>
<feature type="compositionally biased region" description="Polar residues" evidence="1">
    <location>
        <begin position="225"/>
        <end position="239"/>
    </location>
</feature>
<dbReference type="RefSeq" id="XP_006681188.1">
    <property type="nucleotide sequence ID" value="XM_006681125.1"/>
</dbReference>
<accession>F4P8X2</accession>
<proteinExistence type="predicted"/>
<sequence length="416" mass="44315">MSKFNTQLDRFQKTAALSRAPVPSDPSPKNISSDAIPRVLPPISKHSVHSHGPITASLIPAPQSTFNQTQGYASTLPQPALRSYSLAPQPPSNDAPTTRARTRMSSAITGPIASFRSGMIHSPSNQSGKAIHQRSISAPSRHQASVPHHLEPIHHTVFNPIKDKSISFNESSNISQPYLSTSDSNSPVNSQLQLPAQSTSQNVSNGLITTSTALESAHHHLTKSAHPTSTTNSPYSSHVSVIKPSGSMSSIRVMSRMQSISSAGSGTNTPHHSRMFSTGAGTDRSNAFLTTKKDVEFLSKLIQDQGSIDVTQRDKEAWTRKVLKMEIKSAEKEMRHHEKTIKKGDKLELALDTPSDGWNIGSGSIGIGSPNGSTVSATSIISTSVHTLGTASSSTLPTAPAKVGKMGSISRLFSLS</sequence>
<feature type="region of interest" description="Disordered" evidence="1">
    <location>
        <begin position="82"/>
        <end position="101"/>
    </location>
</feature>
<feature type="region of interest" description="Disordered" evidence="1">
    <location>
        <begin position="217"/>
        <end position="239"/>
    </location>
</feature>
<feature type="region of interest" description="Disordered" evidence="1">
    <location>
        <begin position="177"/>
        <end position="201"/>
    </location>
</feature>
<keyword evidence="3" id="KW-1185">Reference proteome</keyword>
<dbReference type="GeneID" id="18244092"/>
<organism evidence="2 3">
    <name type="scientific">Batrachochytrium dendrobatidis (strain JAM81 / FGSC 10211)</name>
    <name type="common">Frog chytrid fungus</name>
    <dbReference type="NCBI Taxonomy" id="684364"/>
    <lineage>
        <taxon>Eukaryota</taxon>
        <taxon>Fungi</taxon>
        <taxon>Fungi incertae sedis</taxon>
        <taxon>Chytridiomycota</taxon>
        <taxon>Chytridiomycota incertae sedis</taxon>
        <taxon>Chytridiomycetes</taxon>
        <taxon>Rhizophydiales</taxon>
        <taxon>Rhizophydiales incertae sedis</taxon>
        <taxon>Batrachochytrium</taxon>
    </lineage>
</organism>
<evidence type="ECO:0000313" key="3">
    <source>
        <dbReference type="Proteomes" id="UP000007241"/>
    </source>
</evidence>
<name>F4P8X2_BATDJ</name>
<evidence type="ECO:0000313" key="2">
    <source>
        <dbReference type="EMBL" id="EGF78078.1"/>
    </source>
</evidence>